<protein>
    <submittedName>
        <fullName evidence="1">Uncharacterized protein</fullName>
    </submittedName>
</protein>
<evidence type="ECO:0000313" key="1">
    <source>
        <dbReference type="EMBL" id="XDU74055.1"/>
    </source>
</evidence>
<dbReference type="RefSeq" id="WP_369790301.1">
    <property type="nucleotide sequence ID" value="NZ_CP165628.1"/>
</dbReference>
<reference evidence="1" key="1">
    <citation type="submission" date="2024-07" db="EMBL/GenBank/DDBJ databases">
        <authorList>
            <person name="Biller S.J."/>
        </authorList>
    </citation>
    <scope>NUCLEOTIDE SEQUENCE</scope>
    <source>
        <strain evidence="1">WC2420</strain>
    </source>
</reference>
<dbReference type="EMBL" id="CP165628">
    <property type="protein sequence ID" value="XDU74055.1"/>
    <property type="molecule type" value="Genomic_DNA"/>
</dbReference>
<proteinExistence type="predicted"/>
<name>A0AB39VUH9_9GAMM</name>
<organism evidence="1">
    <name type="scientific">Rouxiella sp. WC2420</name>
    <dbReference type="NCBI Taxonomy" id="3234145"/>
    <lineage>
        <taxon>Bacteria</taxon>
        <taxon>Pseudomonadati</taxon>
        <taxon>Pseudomonadota</taxon>
        <taxon>Gammaproteobacteria</taxon>
        <taxon>Enterobacterales</taxon>
        <taxon>Yersiniaceae</taxon>
        <taxon>Rouxiella</taxon>
    </lineage>
</organism>
<dbReference type="AlphaFoldDB" id="A0AB39VUH9"/>
<accession>A0AB39VUH9</accession>
<sequence length="60" mass="6775">MDIQYNNELTPEVLAKMGKSPLVLEQLAEIAEFNDDARELIAGQQEYCCQHPGNEVRVVL</sequence>
<gene>
    <name evidence="1" type="ORF">AB3G37_08275</name>
</gene>